<feature type="signal peptide" evidence="3">
    <location>
        <begin position="1"/>
        <end position="20"/>
    </location>
</feature>
<keyword evidence="2" id="KW-0472">Membrane</keyword>
<feature type="transmembrane region" description="Helical" evidence="2">
    <location>
        <begin position="339"/>
        <end position="360"/>
    </location>
</feature>
<dbReference type="OrthoDB" id="1253697at2"/>
<sequence>MKLVIHVFLLSFLLCTISVSGQKTPDDSLSIIIKKANQEIYNNPDNVIKIGEKLLKKEKDTKKLIRIYLLLSTAGFAKRDFDESLKYIYKARELAKKTNDPKIQTSVLMTAAMQFQQMDLLSKSIETLDEVDKYLAELPEDLSLKHFETAKSFALRGMIYKSQANPEIALQEFLIAIKNFKKVPDQKTTFYNQSIVYYNIGACYMMINESKNAQKAFQKSIDFARSIKANSLEAFALKGMSEIPKEKHQNQAALDLLLQAEKLSKNIGDLTLNEGIHREMADNYLAMGKQNLYQVYSKKYLETRLKREQNELSSINHALDIHNFESQKKSKDMITHYHFLIWAAVLSGVIIFGFFFYFVLKIRKRNQRDQEEIKKLFSF</sequence>
<evidence type="ECO:0000313" key="4">
    <source>
        <dbReference type="EMBL" id="SIO33581.1"/>
    </source>
</evidence>
<organism evidence="4 5">
    <name type="scientific">Chryseobacterium scophthalmum</name>
    <dbReference type="NCBI Taxonomy" id="59733"/>
    <lineage>
        <taxon>Bacteria</taxon>
        <taxon>Pseudomonadati</taxon>
        <taxon>Bacteroidota</taxon>
        <taxon>Flavobacteriia</taxon>
        <taxon>Flavobacteriales</taxon>
        <taxon>Weeksellaceae</taxon>
        <taxon>Chryseobacterium group</taxon>
        <taxon>Chryseobacterium</taxon>
    </lineage>
</organism>
<dbReference type="InterPro" id="IPR019734">
    <property type="entry name" value="TPR_rpt"/>
</dbReference>
<proteinExistence type="predicted"/>
<name>A0A1N6INH0_9FLAO</name>
<accession>A0A1N6INH0</accession>
<dbReference type="PROSITE" id="PS50005">
    <property type="entry name" value="TPR"/>
    <property type="match status" value="1"/>
</dbReference>
<keyword evidence="2" id="KW-0812">Transmembrane</keyword>
<dbReference type="RefSeq" id="WP_074231879.1">
    <property type="nucleotide sequence ID" value="NZ_FSRQ01000004.1"/>
</dbReference>
<evidence type="ECO:0000256" key="1">
    <source>
        <dbReference type="PROSITE-ProRule" id="PRU00339"/>
    </source>
</evidence>
<dbReference type="STRING" id="59733.SAMN05421769_3612"/>
<dbReference type="SUPFAM" id="SSF48452">
    <property type="entry name" value="TPR-like"/>
    <property type="match status" value="1"/>
</dbReference>
<evidence type="ECO:0000313" key="5">
    <source>
        <dbReference type="Proteomes" id="UP000184782"/>
    </source>
</evidence>
<dbReference type="EMBL" id="FSRQ01000004">
    <property type="protein sequence ID" value="SIO33581.1"/>
    <property type="molecule type" value="Genomic_DNA"/>
</dbReference>
<dbReference type="SMART" id="SM00028">
    <property type="entry name" value="TPR"/>
    <property type="match status" value="3"/>
</dbReference>
<dbReference type="Gene3D" id="1.25.40.10">
    <property type="entry name" value="Tetratricopeptide repeat domain"/>
    <property type="match status" value="2"/>
</dbReference>
<protein>
    <submittedName>
        <fullName evidence="4">Uncharacterized protein</fullName>
    </submittedName>
</protein>
<keyword evidence="1" id="KW-0802">TPR repeat</keyword>
<evidence type="ECO:0000256" key="2">
    <source>
        <dbReference type="SAM" id="Phobius"/>
    </source>
</evidence>
<feature type="repeat" description="TPR" evidence="1">
    <location>
        <begin position="194"/>
        <end position="227"/>
    </location>
</feature>
<keyword evidence="5" id="KW-1185">Reference proteome</keyword>
<dbReference type="AlphaFoldDB" id="A0A1N6INH0"/>
<evidence type="ECO:0000256" key="3">
    <source>
        <dbReference type="SAM" id="SignalP"/>
    </source>
</evidence>
<keyword evidence="2" id="KW-1133">Transmembrane helix</keyword>
<feature type="chain" id="PRO_5012997920" evidence="3">
    <location>
        <begin position="21"/>
        <end position="379"/>
    </location>
</feature>
<reference evidence="5" key="1">
    <citation type="submission" date="2016-12" db="EMBL/GenBank/DDBJ databases">
        <authorList>
            <person name="Varghese N."/>
            <person name="Submissions S."/>
        </authorList>
    </citation>
    <scope>NUCLEOTIDE SEQUENCE [LARGE SCALE GENOMIC DNA]</scope>
    <source>
        <strain evidence="5">DSM 16779</strain>
    </source>
</reference>
<keyword evidence="3" id="KW-0732">Signal</keyword>
<gene>
    <name evidence="4" type="ORF">SAMN05421769_3612</name>
</gene>
<dbReference type="Proteomes" id="UP000184782">
    <property type="component" value="Unassembled WGS sequence"/>
</dbReference>
<dbReference type="InterPro" id="IPR011990">
    <property type="entry name" value="TPR-like_helical_dom_sf"/>
</dbReference>